<organism evidence="3 4">
    <name type="scientific">Thermococcus peptonophilus</name>
    <dbReference type="NCBI Taxonomy" id="53952"/>
    <lineage>
        <taxon>Archaea</taxon>
        <taxon>Methanobacteriati</taxon>
        <taxon>Methanobacteriota</taxon>
        <taxon>Thermococci</taxon>
        <taxon>Thermococcales</taxon>
        <taxon>Thermococcaceae</taxon>
        <taxon>Thermococcus</taxon>
    </lineage>
</organism>
<evidence type="ECO:0000259" key="2">
    <source>
        <dbReference type="Pfam" id="PF02579"/>
    </source>
</evidence>
<accession>A0A142CT15</accession>
<dbReference type="InterPro" id="IPR051840">
    <property type="entry name" value="NifX/NifY_domain"/>
</dbReference>
<evidence type="ECO:0000256" key="1">
    <source>
        <dbReference type="SAM" id="MobiDB-lite"/>
    </source>
</evidence>
<dbReference type="Proteomes" id="UP000073604">
    <property type="component" value="Chromosome"/>
</dbReference>
<sequence length="166" mass="16761">MRIIVSTITGGLDDRVNPAFGRTPTFTIVDVENGEIVNVQVVPNPGYSQPRGAGVTAAQFVIDQGADVVISSQFGPNSSGVLQAAGIKMVSAPATMTVREAVEAFLRGELTTAVFGPEGGMGPGMGRGMGGGYGRGMGRGMGRGRGGGMGRGRGMGGGRGDGWGGW</sequence>
<name>A0A142CT15_9EURY</name>
<dbReference type="InterPro" id="IPR033913">
    <property type="entry name" value="MTH1175_dom"/>
</dbReference>
<dbReference type="EMBL" id="CP014750">
    <property type="protein sequence ID" value="AMQ17917.1"/>
    <property type="molecule type" value="Genomic_DNA"/>
</dbReference>
<dbReference type="SUPFAM" id="SSF53146">
    <property type="entry name" value="Nitrogenase accessory factor-like"/>
    <property type="match status" value="1"/>
</dbReference>
<evidence type="ECO:0000313" key="4">
    <source>
        <dbReference type="Proteomes" id="UP000073604"/>
    </source>
</evidence>
<dbReference type="KEGG" id="tpep:A0127_01390"/>
<evidence type="ECO:0000313" key="3">
    <source>
        <dbReference type="EMBL" id="AMQ17917.1"/>
    </source>
</evidence>
<dbReference type="PANTHER" id="PTHR33937">
    <property type="entry name" value="IRON-MOLYBDENUM PROTEIN-RELATED-RELATED"/>
    <property type="match status" value="1"/>
</dbReference>
<dbReference type="PANTHER" id="PTHR33937:SF2">
    <property type="entry name" value="DINITROGENASE IRON-MOLYBDENUM COFACTOR BIOSYNTHESIS DOMAIN-CONTAINING PROTEIN"/>
    <property type="match status" value="1"/>
</dbReference>
<gene>
    <name evidence="3" type="ORF">A0127_01390</name>
</gene>
<dbReference type="GeneID" id="27139158"/>
<dbReference type="OrthoDB" id="25911at2157"/>
<reference evidence="4" key="1">
    <citation type="submission" date="2016-03" db="EMBL/GenBank/DDBJ databases">
        <authorList>
            <person name="Oger P.M."/>
        </authorList>
    </citation>
    <scope>NUCLEOTIDE SEQUENCE [LARGE SCALE GENOMIC DNA]</scope>
    <source>
        <strain evidence="4">OG-1</strain>
    </source>
</reference>
<feature type="domain" description="Dinitrogenase iron-molybdenum cofactor biosynthesis" evidence="2">
    <location>
        <begin position="13"/>
        <end position="106"/>
    </location>
</feature>
<keyword evidence="4" id="KW-1185">Reference proteome</keyword>
<dbReference type="InterPro" id="IPR003731">
    <property type="entry name" value="Di-Nase_FeMo-co_biosynth"/>
</dbReference>
<feature type="region of interest" description="Disordered" evidence="1">
    <location>
        <begin position="144"/>
        <end position="166"/>
    </location>
</feature>
<dbReference type="RefSeq" id="WP_062386985.1">
    <property type="nucleotide sequence ID" value="NZ_CP014750.1"/>
</dbReference>
<proteinExistence type="predicted"/>
<dbReference type="STRING" id="53952.A0127_01390"/>
<protein>
    <submittedName>
        <fullName evidence="3">Dinitrogenase iron-molybdenum cofactor</fullName>
    </submittedName>
</protein>
<dbReference type="InterPro" id="IPR036105">
    <property type="entry name" value="DiNase_FeMo-co_biosyn_sf"/>
</dbReference>
<dbReference type="Pfam" id="PF02579">
    <property type="entry name" value="Nitro_FeMo-Co"/>
    <property type="match status" value="1"/>
</dbReference>
<dbReference type="AlphaFoldDB" id="A0A142CT15"/>
<dbReference type="CDD" id="cd00851">
    <property type="entry name" value="MTH1175"/>
    <property type="match status" value="1"/>
</dbReference>
<dbReference type="Gene3D" id="3.30.420.130">
    <property type="entry name" value="Dinitrogenase iron-molybdenum cofactor biosynthesis domain"/>
    <property type="match status" value="1"/>
</dbReference>